<feature type="compositionally biased region" description="Basic and acidic residues" evidence="1">
    <location>
        <begin position="115"/>
        <end position="126"/>
    </location>
</feature>
<dbReference type="EMBL" id="CP141884">
    <property type="protein sequence ID" value="WRT66337.1"/>
    <property type="molecule type" value="Genomic_DNA"/>
</dbReference>
<sequence>MGSRQRHDVLPPPNWPESITYIQKPRLSTNFPSPLIPLISPSGSFNPSITKHPSHVQIRCISQVSHPANGQNGLFAKTKIKPNELIIPYNGVIHSSFISENTYHDDQAKNGMDNDNVKGNDKQRPDELDEHEESDYDLSLLRISSSQINNPFPGYHVSIGIDAAQMGNAARFVNDYRGVKNQPNAEFRIGNGEKGELRMEIWTLKKSMGISKGDEILVSYGKGWWGSRK</sequence>
<dbReference type="InterPro" id="IPR046341">
    <property type="entry name" value="SET_dom_sf"/>
</dbReference>
<dbReference type="Proteomes" id="UP001329825">
    <property type="component" value="Chromosome 4"/>
</dbReference>
<dbReference type="InterPro" id="IPR001214">
    <property type="entry name" value="SET_dom"/>
</dbReference>
<protein>
    <recommendedName>
        <fullName evidence="2">SET domain-containing protein</fullName>
    </recommendedName>
</protein>
<dbReference type="RefSeq" id="XP_062791077.1">
    <property type="nucleotide sequence ID" value="XM_062935026.1"/>
</dbReference>
<name>A0ABZ1CX54_9TREE</name>
<dbReference type="GeneID" id="87955423"/>
<dbReference type="PROSITE" id="PS50280">
    <property type="entry name" value="SET"/>
    <property type="match status" value="1"/>
</dbReference>
<proteinExistence type="predicted"/>
<organism evidence="3 4">
    <name type="scientific">Kwoniella shivajii</name>
    <dbReference type="NCBI Taxonomy" id="564305"/>
    <lineage>
        <taxon>Eukaryota</taxon>
        <taxon>Fungi</taxon>
        <taxon>Dikarya</taxon>
        <taxon>Basidiomycota</taxon>
        <taxon>Agaricomycotina</taxon>
        <taxon>Tremellomycetes</taxon>
        <taxon>Tremellales</taxon>
        <taxon>Cryptococcaceae</taxon>
        <taxon>Kwoniella</taxon>
    </lineage>
</organism>
<evidence type="ECO:0000259" key="2">
    <source>
        <dbReference type="PROSITE" id="PS50280"/>
    </source>
</evidence>
<dbReference type="Pfam" id="PF00856">
    <property type="entry name" value="SET"/>
    <property type="match status" value="1"/>
</dbReference>
<evidence type="ECO:0000313" key="3">
    <source>
        <dbReference type="EMBL" id="WRT66337.1"/>
    </source>
</evidence>
<feature type="domain" description="SET" evidence="2">
    <location>
        <begin position="54"/>
        <end position="221"/>
    </location>
</feature>
<feature type="region of interest" description="Disordered" evidence="1">
    <location>
        <begin position="104"/>
        <end position="133"/>
    </location>
</feature>
<keyword evidence="4" id="KW-1185">Reference proteome</keyword>
<dbReference type="SUPFAM" id="SSF82199">
    <property type="entry name" value="SET domain"/>
    <property type="match status" value="1"/>
</dbReference>
<gene>
    <name evidence="3" type="ORF">IL334_003292</name>
</gene>
<dbReference type="Gene3D" id="2.170.270.10">
    <property type="entry name" value="SET domain"/>
    <property type="match status" value="1"/>
</dbReference>
<evidence type="ECO:0000256" key="1">
    <source>
        <dbReference type="SAM" id="MobiDB-lite"/>
    </source>
</evidence>
<reference evidence="3 4" key="1">
    <citation type="submission" date="2024-01" db="EMBL/GenBank/DDBJ databases">
        <title>Comparative genomics of Cryptococcus and Kwoniella reveals pathogenesis evolution and contrasting modes of karyotype evolution via chromosome fusion or intercentromeric recombination.</title>
        <authorList>
            <person name="Coelho M.A."/>
            <person name="David-Palma M."/>
            <person name="Shea T."/>
            <person name="Bowers K."/>
            <person name="McGinley-Smith S."/>
            <person name="Mohammad A.W."/>
            <person name="Gnirke A."/>
            <person name="Yurkov A.M."/>
            <person name="Nowrousian M."/>
            <person name="Sun S."/>
            <person name="Cuomo C.A."/>
            <person name="Heitman J."/>
        </authorList>
    </citation>
    <scope>NUCLEOTIDE SEQUENCE [LARGE SCALE GENOMIC DNA]</scope>
    <source>
        <strain evidence="3">CBS 11374</strain>
    </source>
</reference>
<evidence type="ECO:0000313" key="4">
    <source>
        <dbReference type="Proteomes" id="UP001329825"/>
    </source>
</evidence>
<accession>A0ABZ1CX54</accession>